<evidence type="ECO:0000256" key="2">
    <source>
        <dbReference type="SAM" id="SignalP"/>
    </source>
</evidence>
<dbReference type="HOGENOM" id="CLU_2399842_0_0_1"/>
<accession>A0A067S7X1</accession>
<feature type="signal peptide" evidence="2">
    <location>
        <begin position="1"/>
        <end position="29"/>
    </location>
</feature>
<keyword evidence="2" id="KW-0732">Signal</keyword>
<feature type="region of interest" description="Disordered" evidence="1">
    <location>
        <begin position="24"/>
        <end position="59"/>
    </location>
</feature>
<evidence type="ECO:0008006" key="5">
    <source>
        <dbReference type="Google" id="ProtNLM"/>
    </source>
</evidence>
<organism evidence="3 4">
    <name type="scientific">Galerina marginata (strain CBS 339.88)</name>
    <dbReference type="NCBI Taxonomy" id="685588"/>
    <lineage>
        <taxon>Eukaryota</taxon>
        <taxon>Fungi</taxon>
        <taxon>Dikarya</taxon>
        <taxon>Basidiomycota</taxon>
        <taxon>Agaricomycotina</taxon>
        <taxon>Agaricomycetes</taxon>
        <taxon>Agaricomycetidae</taxon>
        <taxon>Agaricales</taxon>
        <taxon>Agaricineae</taxon>
        <taxon>Strophariaceae</taxon>
        <taxon>Galerina</taxon>
    </lineage>
</organism>
<feature type="chain" id="PRO_5001648312" description="Secreted protein" evidence="2">
    <location>
        <begin position="30"/>
        <end position="93"/>
    </location>
</feature>
<protein>
    <recommendedName>
        <fullName evidence="5">Secreted protein</fullName>
    </recommendedName>
</protein>
<feature type="compositionally biased region" description="Polar residues" evidence="1">
    <location>
        <begin position="37"/>
        <end position="51"/>
    </location>
</feature>
<name>A0A067S7X1_GALM3</name>
<keyword evidence="4" id="KW-1185">Reference proteome</keyword>
<reference evidence="4" key="1">
    <citation type="journal article" date="2014" name="Proc. Natl. Acad. Sci. U.S.A.">
        <title>Extensive sampling of basidiomycete genomes demonstrates inadequacy of the white-rot/brown-rot paradigm for wood decay fungi.</title>
        <authorList>
            <person name="Riley R."/>
            <person name="Salamov A.A."/>
            <person name="Brown D.W."/>
            <person name="Nagy L.G."/>
            <person name="Floudas D."/>
            <person name="Held B.W."/>
            <person name="Levasseur A."/>
            <person name="Lombard V."/>
            <person name="Morin E."/>
            <person name="Otillar R."/>
            <person name="Lindquist E.A."/>
            <person name="Sun H."/>
            <person name="LaButti K.M."/>
            <person name="Schmutz J."/>
            <person name="Jabbour D."/>
            <person name="Luo H."/>
            <person name="Baker S.E."/>
            <person name="Pisabarro A.G."/>
            <person name="Walton J.D."/>
            <person name="Blanchette R.A."/>
            <person name="Henrissat B."/>
            <person name="Martin F."/>
            <person name="Cullen D."/>
            <person name="Hibbett D.S."/>
            <person name="Grigoriev I.V."/>
        </authorList>
    </citation>
    <scope>NUCLEOTIDE SEQUENCE [LARGE SCALE GENOMIC DNA]</scope>
    <source>
        <strain evidence="4">CBS 339.88</strain>
    </source>
</reference>
<sequence length="93" mass="9901">MTGYAVRPFLSGSSSLTILLLGMPGGTSGRSERSHTTCRVSNGTATRKQASSPPPPKKTVKYSILTTKIRPYVCTQPFCPPYTVRATESAPAP</sequence>
<dbReference type="AlphaFoldDB" id="A0A067S7X1"/>
<evidence type="ECO:0000313" key="4">
    <source>
        <dbReference type="Proteomes" id="UP000027222"/>
    </source>
</evidence>
<dbReference type="EMBL" id="KL142419">
    <property type="protein sequence ID" value="KDR66950.1"/>
    <property type="molecule type" value="Genomic_DNA"/>
</dbReference>
<proteinExistence type="predicted"/>
<gene>
    <name evidence="3" type="ORF">GALMADRAFT_258853</name>
</gene>
<evidence type="ECO:0000256" key="1">
    <source>
        <dbReference type="SAM" id="MobiDB-lite"/>
    </source>
</evidence>
<evidence type="ECO:0000313" key="3">
    <source>
        <dbReference type="EMBL" id="KDR66950.1"/>
    </source>
</evidence>
<dbReference type="Proteomes" id="UP000027222">
    <property type="component" value="Unassembled WGS sequence"/>
</dbReference>